<evidence type="ECO:0000256" key="2">
    <source>
        <dbReference type="ARBA" id="ARBA00022614"/>
    </source>
</evidence>
<protein>
    <recommendedName>
        <fullName evidence="9">Leucine-rich repeat-containing N-terminal plant-type domain-containing protein</fullName>
    </recommendedName>
</protein>
<dbReference type="InterPro" id="IPR013210">
    <property type="entry name" value="LRR_N_plant-typ"/>
</dbReference>
<dbReference type="Gene3D" id="3.80.10.10">
    <property type="entry name" value="Ribonuclease Inhibitor"/>
    <property type="match status" value="3"/>
</dbReference>
<feature type="domain" description="Leucine-rich repeat-containing N-terminal plant-type" evidence="9">
    <location>
        <begin position="1"/>
        <end position="31"/>
    </location>
</feature>
<reference evidence="10 11" key="1">
    <citation type="journal article" date="2017" name="Genome Biol.">
        <title>New reference genome sequences of hot pepper reveal the massive evolution of plant disease-resistance genes by retroduplication.</title>
        <authorList>
            <person name="Kim S."/>
            <person name="Park J."/>
            <person name="Yeom S.I."/>
            <person name="Kim Y.M."/>
            <person name="Seo E."/>
            <person name="Kim K.T."/>
            <person name="Kim M.S."/>
            <person name="Lee J.M."/>
            <person name="Cheong K."/>
            <person name="Shin H.S."/>
            <person name="Kim S.B."/>
            <person name="Han K."/>
            <person name="Lee J."/>
            <person name="Park M."/>
            <person name="Lee H.A."/>
            <person name="Lee H.Y."/>
            <person name="Lee Y."/>
            <person name="Oh S."/>
            <person name="Lee J.H."/>
            <person name="Choi E."/>
            <person name="Choi E."/>
            <person name="Lee S.E."/>
            <person name="Jeon J."/>
            <person name="Kim H."/>
            <person name="Choi G."/>
            <person name="Song H."/>
            <person name="Lee J."/>
            <person name="Lee S.C."/>
            <person name="Kwon J.K."/>
            <person name="Lee H.Y."/>
            <person name="Koo N."/>
            <person name="Hong Y."/>
            <person name="Kim R.W."/>
            <person name="Kang W.H."/>
            <person name="Huh J.H."/>
            <person name="Kang B.C."/>
            <person name="Yang T.J."/>
            <person name="Lee Y.H."/>
            <person name="Bennetzen J.L."/>
            <person name="Choi D."/>
        </authorList>
    </citation>
    <scope>NUCLEOTIDE SEQUENCE [LARGE SCALE GENOMIC DNA]</scope>
    <source>
        <strain evidence="11">cv. PBC81</strain>
    </source>
</reference>
<dbReference type="AlphaFoldDB" id="A0A2G2WAX7"/>
<dbReference type="Proteomes" id="UP000224567">
    <property type="component" value="Unassembled WGS sequence"/>
</dbReference>
<dbReference type="FunFam" id="3.80.10.10:FF:000041">
    <property type="entry name" value="LRR receptor-like serine/threonine-protein kinase ERECTA"/>
    <property type="match status" value="1"/>
</dbReference>
<dbReference type="InterPro" id="IPR046956">
    <property type="entry name" value="RLP23-like"/>
</dbReference>
<dbReference type="GO" id="GO:0016020">
    <property type="term" value="C:membrane"/>
    <property type="evidence" value="ECO:0007669"/>
    <property type="project" value="UniProtKB-SubCell"/>
</dbReference>
<evidence type="ECO:0000256" key="5">
    <source>
        <dbReference type="ARBA" id="ARBA00022737"/>
    </source>
</evidence>
<keyword evidence="8" id="KW-0325">Glycoprotein</keyword>
<keyword evidence="3" id="KW-0812">Transmembrane</keyword>
<keyword evidence="4" id="KW-0732">Signal</keyword>
<name>A0A2G2WAX7_CAPBA</name>
<evidence type="ECO:0000256" key="1">
    <source>
        <dbReference type="ARBA" id="ARBA00004479"/>
    </source>
</evidence>
<comment type="subcellular location">
    <subcellularLocation>
        <location evidence="1">Membrane</location>
        <topology evidence="1">Single-pass type I membrane protein</topology>
    </subcellularLocation>
</comment>
<accession>A0A2G2WAX7</accession>
<dbReference type="PANTHER" id="PTHR48063">
    <property type="entry name" value="LRR RECEPTOR-LIKE KINASE"/>
    <property type="match status" value="1"/>
</dbReference>
<dbReference type="Pfam" id="PF08263">
    <property type="entry name" value="LRRNT_2"/>
    <property type="match status" value="1"/>
</dbReference>
<organism evidence="10 11">
    <name type="scientific">Capsicum baccatum</name>
    <name type="common">Peruvian pepper</name>
    <dbReference type="NCBI Taxonomy" id="33114"/>
    <lineage>
        <taxon>Eukaryota</taxon>
        <taxon>Viridiplantae</taxon>
        <taxon>Streptophyta</taxon>
        <taxon>Embryophyta</taxon>
        <taxon>Tracheophyta</taxon>
        <taxon>Spermatophyta</taxon>
        <taxon>Magnoliopsida</taxon>
        <taxon>eudicotyledons</taxon>
        <taxon>Gunneridae</taxon>
        <taxon>Pentapetalae</taxon>
        <taxon>asterids</taxon>
        <taxon>lamiids</taxon>
        <taxon>Solanales</taxon>
        <taxon>Solanaceae</taxon>
        <taxon>Solanoideae</taxon>
        <taxon>Capsiceae</taxon>
        <taxon>Capsicum</taxon>
    </lineage>
</organism>
<evidence type="ECO:0000256" key="4">
    <source>
        <dbReference type="ARBA" id="ARBA00022729"/>
    </source>
</evidence>
<evidence type="ECO:0000256" key="3">
    <source>
        <dbReference type="ARBA" id="ARBA00022692"/>
    </source>
</evidence>
<dbReference type="InterPro" id="IPR032675">
    <property type="entry name" value="LRR_dom_sf"/>
</dbReference>
<evidence type="ECO:0000256" key="7">
    <source>
        <dbReference type="ARBA" id="ARBA00023136"/>
    </source>
</evidence>
<keyword evidence="6" id="KW-1133">Transmembrane helix</keyword>
<dbReference type="SUPFAM" id="SSF52058">
    <property type="entry name" value="L domain-like"/>
    <property type="match status" value="1"/>
</dbReference>
<reference evidence="11" key="2">
    <citation type="journal article" date="2017" name="J. Anim. Genet.">
        <title>Multiple reference genome sequences of hot pepper reveal the massive evolution of plant disease resistance genes by retroduplication.</title>
        <authorList>
            <person name="Kim S."/>
            <person name="Park J."/>
            <person name="Yeom S.-I."/>
            <person name="Kim Y.-M."/>
            <person name="Seo E."/>
            <person name="Kim K.-T."/>
            <person name="Kim M.-S."/>
            <person name="Lee J.M."/>
            <person name="Cheong K."/>
            <person name="Shin H.-S."/>
            <person name="Kim S.-B."/>
            <person name="Han K."/>
            <person name="Lee J."/>
            <person name="Park M."/>
            <person name="Lee H.-A."/>
            <person name="Lee H.-Y."/>
            <person name="Lee Y."/>
            <person name="Oh S."/>
            <person name="Lee J.H."/>
            <person name="Choi E."/>
            <person name="Choi E."/>
            <person name="Lee S.E."/>
            <person name="Jeon J."/>
            <person name="Kim H."/>
            <person name="Choi G."/>
            <person name="Song H."/>
            <person name="Lee J."/>
            <person name="Lee S.-C."/>
            <person name="Kwon J.-K."/>
            <person name="Lee H.-Y."/>
            <person name="Koo N."/>
            <person name="Hong Y."/>
            <person name="Kim R.W."/>
            <person name="Kang W.-H."/>
            <person name="Huh J.H."/>
            <person name="Kang B.-C."/>
            <person name="Yang T.-J."/>
            <person name="Lee Y.-H."/>
            <person name="Bennetzen J.L."/>
            <person name="Choi D."/>
        </authorList>
    </citation>
    <scope>NUCLEOTIDE SEQUENCE [LARGE SCALE GENOMIC DNA]</scope>
    <source>
        <strain evidence="11">cv. PBC81</strain>
    </source>
</reference>
<proteinExistence type="predicted"/>
<keyword evidence="11" id="KW-1185">Reference proteome</keyword>
<dbReference type="PANTHER" id="PTHR48063:SF84">
    <property type="entry name" value="LRR RECEPTOR-LIKE SERINE_THREONINE-PROTEIN KINASE FLS2"/>
    <property type="match status" value="1"/>
</dbReference>
<keyword evidence="2" id="KW-0433">Leucine-rich repeat</keyword>
<keyword evidence="7" id="KW-0472">Membrane</keyword>
<dbReference type="OrthoDB" id="1060944at2759"/>
<evidence type="ECO:0000313" key="10">
    <source>
        <dbReference type="EMBL" id="PHT42394.1"/>
    </source>
</evidence>
<comment type="caution">
    <text evidence="10">The sequence shown here is derived from an EMBL/GenBank/DDBJ whole genome shotgun (WGS) entry which is preliminary data.</text>
</comment>
<dbReference type="GO" id="GO:0050832">
    <property type="term" value="P:defense response to fungus"/>
    <property type="evidence" value="ECO:0007669"/>
    <property type="project" value="UniProtKB-ARBA"/>
</dbReference>
<dbReference type="Pfam" id="PF00560">
    <property type="entry name" value="LRR_1"/>
    <property type="match status" value="5"/>
</dbReference>
<dbReference type="STRING" id="33114.A0A2G2WAX7"/>
<evidence type="ECO:0000256" key="8">
    <source>
        <dbReference type="ARBA" id="ARBA00023180"/>
    </source>
</evidence>
<keyword evidence="5" id="KW-0677">Repeat</keyword>
<sequence>MSFKSLLTDPSNRLSSRKGENYCNWKGIKCSGRVVVVNLQNPHLDEMINVNKEVVSSSNNTFDFSLKGTISPLLFILDHIQYLDLSFNNFMLSKFPVEILNLTKLTYLNLSNSMLQDSITTQFSNLTSLRSLDLSCSNLLPDLSSITVSLTLIPKLDSGSLLSFISYGYLSSQNLRGLEGLQCLRYLVLTGVDISKSSESFHWEKPISSLSNLMSLQLSNCNISGRIPIVWTVPPSLSNSTSITVFLDDGCSIEGEVHGVRSISLSGNKIHGPIPESLCQAANVIQLTGTVRKELERVTSLQYLDLNGNEFEGSFLTAIEKFQNLEMLNLARNIFEGRIPKFIGDLHHLRILMLASNSYNESIPEGLMMLENLQYIGLSRNNLSGSIPENLEGLKMMTKTQNQTTIFGYFYCLKFTGAQLEIVTKRQTQFLVIVYSYNTGFDVSPNEEYWQDDFTRVVGYQLQQFHR</sequence>
<gene>
    <name evidence="10" type="ORF">CQW23_16419</name>
</gene>
<dbReference type="InterPro" id="IPR001611">
    <property type="entry name" value="Leu-rich_rpt"/>
</dbReference>
<dbReference type="EMBL" id="MLFT02000007">
    <property type="protein sequence ID" value="PHT42394.1"/>
    <property type="molecule type" value="Genomic_DNA"/>
</dbReference>
<evidence type="ECO:0000259" key="9">
    <source>
        <dbReference type="Pfam" id="PF08263"/>
    </source>
</evidence>
<evidence type="ECO:0000256" key="6">
    <source>
        <dbReference type="ARBA" id="ARBA00022989"/>
    </source>
</evidence>
<evidence type="ECO:0000313" key="11">
    <source>
        <dbReference type="Proteomes" id="UP000224567"/>
    </source>
</evidence>